<accession>A0A2S6H7X2</accession>
<dbReference type="Gene3D" id="3.90.950.10">
    <property type="match status" value="1"/>
</dbReference>
<comment type="function">
    <text evidence="4">Nucleoside triphosphate pyrophosphatase that hydrolyzes dTTP and UTP. May have a dual role in cell division arrest and in preventing the incorporation of modified nucleotides into cellular nucleic acids.</text>
</comment>
<evidence type="ECO:0000256" key="2">
    <source>
        <dbReference type="ARBA" id="ARBA00022801"/>
    </source>
</evidence>
<dbReference type="GO" id="GO:0036218">
    <property type="term" value="F:dTTP diphosphatase activity"/>
    <property type="evidence" value="ECO:0007669"/>
    <property type="project" value="RHEA"/>
</dbReference>
<evidence type="ECO:0000256" key="1">
    <source>
        <dbReference type="ARBA" id="ARBA00001968"/>
    </source>
</evidence>
<feature type="site" description="Important for substrate specificity" evidence="4">
    <location>
        <position position="72"/>
    </location>
</feature>
<dbReference type="SUPFAM" id="SSF52972">
    <property type="entry name" value="ITPase-like"/>
    <property type="match status" value="1"/>
</dbReference>
<proteinExistence type="inferred from homology"/>
<organism evidence="5 6">
    <name type="scientific">Methylobacter tundripaludum</name>
    <dbReference type="NCBI Taxonomy" id="173365"/>
    <lineage>
        <taxon>Bacteria</taxon>
        <taxon>Pseudomonadati</taxon>
        <taxon>Pseudomonadota</taxon>
        <taxon>Gammaproteobacteria</taxon>
        <taxon>Methylococcales</taxon>
        <taxon>Methylococcaceae</taxon>
        <taxon>Methylobacter</taxon>
    </lineage>
</organism>
<keyword evidence="4" id="KW-0963">Cytoplasm</keyword>
<comment type="similarity">
    <text evidence="4">Belongs to the Maf family. YhdE subfamily.</text>
</comment>
<name>A0A2S6H7X2_9GAMM</name>
<sequence length="192" mass="20765">MTVQIILASASPRRRELLDQIKVTYRINPVDLDETPLPNETPLDYVRRLAAEKSAACVAQLGGSLPILAADTAVVLDGLIMGKPKDREDALAMLRQLSGKMHRVYSAVSLRGREHGQAVSITEVRFRPLAESEIAAYWRSGEPADKAGSYAIQGLGGVFVESIRGSFSGVVGLPLFETAELLSRQGIGFSNE</sequence>
<dbReference type="PANTHER" id="PTHR43213">
    <property type="entry name" value="BIFUNCTIONAL DTTP/UTP PYROPHOSPHATASE/METHYLTRANSFERASE PROTEIN-RELATED"/>
    <property type="match status" value="1"/>
</dbReference>
<feature type="site" description="Important for substrate specificity" evidence="4">
    <location>
        <position position="13"/>
    </location>
</feature>
<dbReference type="Proteomes" id="UP000238071">
    <property type="component" value="Unassembled WGS sequence"/>
</dbReference>
<dbReference type="RefSeq" id="WP_104421999.1">
    <property type="nucleotide sequence ID" value="NZ_PTIY01000001.1"/>
</dbReference>
<dbReference type="EC" id="3.6.1.9" evidence="4"/>
<dbReference type="CDD" id="cd00555">
    <property type="entry name" value="Maf"/>
    <property type="match status" value="1"/>
</dbReference>
<evidence type="ECO:0000313" key="6">
    <source>
        <dbReference type="Proteomes" id="UP000238071"/>
    </source>
</evidence>
<comment type="subcellular location">
    <subcellularLocation>
        <location evidence="4">Cytoplasm</location>
    </subcellularLocation>
</comment>
<comment type="cofactor">
    <cofactor evidence="1 4">
        <name>a divalent metal cation</name>
        <dbReference type="ChEBI" id="CHEBI:60240"/>
    </cofactor>
</comment>
<dbReference type="Pfam" id="PF02545">
    <property type="entry name" value="Maf"/>
    <property type="match status" value="1"/>
</dbReference>
<comment type="caution">
    <text evidence="4">Lacks conserved residue(s) required for the propagation of feature annotation.</text>
</comment>
<evidence type="ECO:0000256" key="4">
    <source>
        <dbReference type="HAMAP-Rule" id="MF_00528"/>
    </source>
</evidence>
<reference evidence="5 6" key="1">
    <citation type="submission" date="2018-02" db="EMBL/GenBank/DDBJ databases">
        <title>Subsurface microbial communities from deep shales in Ohio and West Virginia, USA.</title>
        <authorList>
            <person name="Wrighton K."/>
        </authorList>
    </citation>
    <scope>NUCLEOTIDE SEQUENCE [LARGE SCALE GENOMIC DNA]</scope>
    <source>
        <strain evidence="5 6">OWC-G53F</strain>
    </source>
</reference>
<evidence type="ECO:0000313" key="5">
    <source>
        <dbReference type="EMBL" id="PPK73589.1"/>
    </source>
</evidence>
<dbReference type="OrthoDB" id="9807767at2"/>
<keyword evidence="6" id="KW-1185">Reference proteome</keyword>
<dbReference type="InterPro" id="IPR003697">
    <property type="entry name" value="Maf-like"/>
</dbReference>
<comment type="catalytic activity">
    <reaction evidence="4">
        <text>UTP + H2O = UMP + diphosphate + H(+)</text>
        <dbReference type="Rhea" id="RHEA:29395"/>
        <dbReference type="ChEBI" id="CHEBI:15377"/>
        <dbReference type="ChEBI" id="CHEBI:15378"/>
        <dbReference type="ChEBI" id="CHEBI:33019"/>
        <dbReference type="ChEBI" id="CHEBI:46398"/>
        <dbReference type="ChEBI" id="CHEBI:57865"/>
        <dbReference type="EC" id="3.6.1.9"/>
    </reaction>
</comment>
<dbReference type="AlphaFoldDB" id="A0A2S6H7X2"/>
<comment type="caution">
    <text evidence="5">The sequence shown here is derived from an EMBL/GenBank/DDBJ whole genome shotgun (WGS) entry which is preliminary data.</text>
</comment>
<dbReference type="HAMAP" id="MF_00528">
    <property type="entry name" value="Maf"/>
    <property type="match status" value="1"/>
</dbReference>
<dbReference type="GO" id="GO:0005737">
    <property type="term" value="C:cytoplasm"/>
    <property type="evidence" value="ECO:0007669"/>
    <property type="project" value="UniProtKB-SubCell"/>
</dbReference>
<gene>
    <name evidence="5" type="ORF">B0F88_101118</name>
</gene>
<dbReference type="GO" id="GO:0036221">
    <property type="term" value="F:UTP diphosphatase activity"/>
    <property type="evidence" value="ECO:0007669"/>
    <property type="project" value="RHEA"/>
</dbReference>
<evidence type="ECO:0000256" key="3">
    <source>
        <dbReference type="ARBA" id="ARBA00023080"/>
    </source>
</evidence>
<keyword evidence="3 4" id="KW-0546">Nucleotide metabolism</keyword>
<dbReference type="GO" id="GO:0009117">
    <property type="term" value="P:nucleotide metabolic process"/>
    <property type="evidence" value="ECO:0007669"/>
    <property type="project" value="UniProtKB-KW"/>
</dbReference>
<dbReference type="PANTHER" id="PTHR43213:SF5">
    <property type="entry name" value="BIFUNCTIONAL DTTP_UTP PYROPHOSPHATASE_METHYLTRANSFERASE PROTEIN-RELATED"/>
    <property type="match status" value="1"/>
</dbReference>
<keyword evidence="2 4" id="KW-0378">Hydrolase</keyword>
<dbReference type="NCBIfam" id="TIGR00172">
    <property type="entry name" value="maf"/>
    <property type="match status" value="1"/>
</dbReference>
<comment type="catalytic activity">
    <reaction evidence="4">
        <text>dTTP + H2O = dTMP + diphosphate + H(+)</text>
        <dbReference type="Rhea" id="RHEA:28534"/>
        <dbReference type="ChEBI" id="CHEBI:15377"/>
        <dbReference type="ChEBI" id="CHEBI:15378"/>
        <dbReference type="ChEBI" id="CHEBI:33019"/>
        <dbReference type="ChEBI" id="CHEBI:37568"/>
        <dbReference type="ChEBI" id="CHEBI:63528"/>
        <dbReference type="EC" id="3.6.1.9"/>
    </reaction>
</comment>
<dbReference type="EMBL" id="PTIY01000001">
    <property type="protein sequence ID" value="PPK73589.1"/>
    <property type="molecule type" value="Genomic_DNA"/>
</dbReference>
<feature type="active site" description="Proton acceptor" evidence="4">
    <location>
        <position position="71"/>
    </location>
</feature>
<feature type="site" description="Important for substrate specificity" evidence="4">
    <location>
        <position position="153"/>
    </location>
</feature>
<dbReference type="PIRSF" id="PIRSF006305">
    <property type="entry name" value="Maf"/>
    <property type="match status" value="1"/>
</dbReference>
<protein>
    <recommendedName>
        <fullName evidence="4">dTTP/UTP pyrophosphatase</fullName>
        <shortName evidence="4">dTTPase/UTPase</shortName>
        <ecNumber evidence="4">3.6.1.9</ecNumber>
    </recommendedName>
    <alternativeName>
        <fullName evidence="4">Nucleoside triphosphate pyrophosphatase</fullName>
    </alternativeName>
    <alternativeName>
        <fullName evidence="4">Nucleotide pyrophosphatase</fullName>
        <shortName evidence="4">Nucleotide PPase</shortName>
    </alternativeName>
</protein>
<dbReference type="InterPro" id="IPR029001">
    <property type="entry name" value="ITPase-like_fam"/>
</dbReference>